<dbReference type="InterPro" id="IPR004517">
    <property type="entry name" value="HisZ"/>
</dbReference>
<dbReference type="InterPro" id="IPR045864">
    <property type="entry name" value="aa-tRNA-synth_II/BPL/LPL"/>
</dbReference>
<accession>A0A1E5G478</accession>
<comment type="pathway">
    <text evidence="2 8">Amino-acid biosynthesis; L-histidine biosynthesis; L-histidine from 5-phospho-alpha-D-ribose 1-diphosphate: step 1/9.</text>
</comment>
<dbReference type="NCBIfam" id="TIGR00443">
    <property type="entry name" value="hisZ_biosyn_reg"/>
    <property type="match status" value="1"/>
</dbReference>
<proteinExistence type="inferred from homology"/>
<evidence type="ECO:0000256" key="4">
    <source>
        <dbReference type="ARBA" id="ARBA00011496"/>
    </source>
</evidence>
<feature type="binding site" evidence="9">
    <location>
        <begin position="81"/>
        <end position="83"/>
    </location>
    <ligand>
        <name>L-histidine</name>
        <dbReference type="ChEBI" id="CHEBI:57595"/>
    </ligand>
</feature>
<gene>
    <name evidence="8" type="primary">hisZ</name>
    <name evidence="11" type="ORF">BHF68_13485</name>
</gene>
<dbReference type="EMBL" id="MIJE01000003">
    <property type="protein sequence ID" value="OEF97838.1"/>
    <property type="molecule type" value="Genomic_DNA"/>
</dbReference>
<evidence type="ECO:0000313" key="11">
    <source>
        <dbReference type="EMBL" id="OEF97838.1"/>
    </source>
</evidence>
<dbReference type="HAMAP" id="MF_00125">
    <property type="entry name" value="HisZ"/>
    <property type="match status" value="1"/>
</dbReference>
<keyword evidence="8" id="KW-0368">Histidine biosynthesis</keyword>
<evidence type="ECO:0000259" key="10">
    <source>
        <dbReference type="PROSITE" id="PS50862"/>
    </source>
</evidence>
<protein>
    <recommendedName>
        <fullName evidence="5 8">ATP phosphoribosyltransferase regulatory subunit</fullName>
    </recommendedName>
</protein>
<evidence type="ECO:0000256" key="8">
    <source>
        <dbReference type="HAMAP-Rule" id="MF_00125"/>
    </source>
</evidence>
<dbReference type="AlphaFoldDB" id="A0A1E5G478"/>
<dbReference type="OrthoDB" id="9800814at2"/>
<feature type="binding site" evidence="9">
    <location>
        <position position="125"/>
    </location>
    <ligand>
        <name>L-histidine</name>
        <dbReference type="ChEBI" id="CHEBI:57595"/>
    </ligand>
</feature>
<comment type="subunit">
    <text evidence="4 8">Heteromultimer composed of HisG and HisZ subunits.</text>
</comment>
<dbReference type="CDD" id="cd00773">
    <property type="entry name" value="HisRS-like_core"/>
    <property type="match status" value="1"/>
</dbReference>
<comment type="function">
    <text evidence="7 8">Required for the first step of histidine biosynthesis. May allow the feedback regulation of ATP phosphoribosyltransferase activity by histidine.</text>
</comment>
<dbReference type="PIRSF" id="PIRSF001549">
    <property type="entry name" value="His-tRNA_synth"/>
    <property type="match status" value="1"/>
</dbReference>
<organism evidence="11 12">
    <name type="scientific">Desulfuribacillus alkaliarsenatis</name>
    <dbReference type="NCBI Taxonomy" id="766136"/>
    <lineage>
        <taxon>Bacteria</taxon>
        <taxon>Bacillati</taxon>
        <taxon>Bacillota</taxon>
        <taxon>Desulfuribacillia</taxon>
        <taxon>Desulfuribacillales</taxon>
        <taxon>Desulfuribacillaceae</taxon>
        <taxon>Desulfuribacillus</taxon>
    </lineage>
</organism>
<evidence type="ECO:0000256" key="9">
    <source>
        <dbReference type="PIRSR" id="PIRSR001549-1"/>
    </source>
</evidence>
<keyword evidence="11" id="KW-0808">Transferase</keyword>
<reference evidence="11 12" key="1">
    <citation type="submission" date="2016-09" db="EMBL/GenBank/DDBJ databases">
        <title>Draft genome sequence for the type strain of Desulfuribacillus alkaliarsenatis AHT28, an obligately anaerobic, sulfidogenic bacterium isolated from Russian soda lake sediments.</title>
        <authorList>
            <person name="Abin C.A."/>
            <person name="Hollibaugh J.T."/>
        </authorList>
    </citation>
    <scope>NUCLEOTIDE SEQUENCE [LARGE SCALE GENOMIC DNA]</scope>
    <source>
        <strain evidence="11 12">AHT28</strain>
    </source>
</reference>
<dbReference type="PANTHER" id="PTHR43707:SF1">
    <property type="entry name" value="HISTIDINE--TRNA LIGASE, MITOCHONDRIAL-RELATED"/>
    <property type="match status" value="1"/>
</dbReference>
<comment type="subcellular location">
    <subcellularLocation>
        <location evidence="1 8">Cytoplasm</location>
    </subcellularLocation>
</comment>
<evidence type="ECO:0000256" key="1">
    <source>
        <dbReference type="ARBA" id="ARBA00004496"/>
    </source>
</evidence>
<comment type="similarity">
    <text evidence="3 8">Belongs to the class-II aminoacyl-tRNA synthetase family. HisZ subfamily.</text>
</comment>
<dbReference type="PANTHER" id="PTHR43707">
    <property type="entry name" value="HISTIDYL-TRNA SYNTHETASE"/>
    <property type="match status" value="1"/>
</dbReference>
<dbReference type="GO" id="GO:0005737">
    <property type="term" value="C:cytoplasm"/>
    <property type="evidence" value="ECO:0007669"/>
    <property type="project" value="UniProtKB-SubCell"/>
</dbReference>
<feature type="domain" description="Aminoacyl-transfer RNA synthetases class-II family profile" evidence="10">
    <location>
        <begin position="12"/>
        <end position="322"/>
    </location>
</feature>
<dbReference type="NCBIfam" id="NF008941">
    <property type="entry name" value="PRK12292.2-4"/>
    <property type="match status" value="1"/>
</dbReference>
<feature type="binding site" evidence="9">
    <location>
        <begin position="272"/>
        <end position="273"/>
    </location>
    <ligand>
        <name>L-histidine</name>
        <dbReference type="ChEBI" id="CHEBI:57595"/>
    </ligand>
</feature>
<keyword evidence="12" id="KW-1185">Reference proteome</keyword>
<dbReference type="InterPro" id="IPR006195">
    <property type="entry name" value="aa-tRNA-synth_II"/>
</dbReference>
<dbReference type="GO" id="GO:0140096">
    <property type="term" value="F:catalytic activity, acting on a protein"/>
    <property type="evidence" value="ECO:0007669"/>
    <property type="project" value="UniProtKB-ARBA"/>
</dbReference>
<dbReference type="Gene3D" id="3.30.930.10">
    <property type="entry name" value="Bira Bifunctional Protein, Domain 2"/>
    <property type="match status" value="1"/>
</dbReference>
<keyword evidence="6 8" id="KW-0963">Cytoplasm</keyword>
<dbReference type="RefSeq" id="WP_069642469.1">
    <property type="nucleotide sequence ID" value="NZ_MIJE01000003.1"/>
</dbReference>
<dbReference type="STRING" id="766136.BHF68_13485"/>
<evidence type="ECO:0000256" key="7">
    <source>
        <dbReference type="ARBA" id="ARBA00025246"/>
    </source>
</evidence>
<evidence type="ECO:0000256" key="2">
    <source>
        <dbReference type="ARBA" id="ARBA00004667"/>
    </source>
</evidence>
<dbReference type="Pfam" id="PF13393">
    <property type="entry name" value="tRNA-synt_His"/>
    <property type="match status" value="1"/>
</dbReference>
<dbReference type="InterPro" id="IPR041715">
    <property type="entry name" value="HisRS-like_core"/>
</dbReference>
<dbReference type="GO" id="GO:0006427">
    <property type="term" value="P:histidyl-tRNA aminoacylation"/>
    <property type="evidence" value="ECO:0007669"/>
    <property type="project" value="TreeGrafter"/>
</dbReference>
<feature type="binding site" evidence="9">
    <location>
        <position position="129"/>
    </location>
    <ligand>
        <name>L-histidine</name>
        <dbReference type="ChEBI" id="CHEBI:57595"/>
    </ligand>
</feature>
<dbReference type="UniPathway" id="UPA00031">
    <property type="reaction ID" value="UER00006"/>
</dbReference>
<evidence type="ECO:0000256" key="3">
    <source>
        <dbReference type="ARBA" id="ARBA00005539"/>
    </source>
</evidence>
<dbReference type="GO" id="GO:0004821">
    <property type="term" value="F:histidine-tRNA ligase activity"/>
    <property type="evidence" value="ECO:0007669"/>
    <property type="project" value="TreeGrafter"/>
</dbReference>
<dbReference type="GO" id="GO:0016757">
    <property type="term" value="F:glycosyltransferase activity"/>
    <property type="evidence" value="ECO:0007669"/>
    <property type="project" value="UniProtKB-KW"/>
</dbReference>
<evidence type="ECO:0000256" key="6">
    <source>
        <dbReference type="ARBA" id="ARBA00022490"/>
    </source>
</evidence>
<dbReference type="SUPFAM" id="SSF55681">
    <property type="entry name" value="Class II aaRS and biotin synthetases"/>
    <property type="match status" value="1"/>
</dbReference>
<name>A0A1E5G478_9FIRM</name>
<comment type="miscellaneous">
    <text evidence="8">This function is generally fulfilled by the C-terminal part of HisG, which is missing in some bacteria such as this one.</text>
</comment>
<evidence type="ECO:0000313" key="12">
    <source>
        <dbReference type="Proteomes" id="UP000094296"/>
    </source>
</evidence>
<dbReference type="PROSITE" id="PS50862">
    <property type="entry name" value="AA_TRNA_LIGASE_II"/>
    <property type="match status" value="1"/>
</dbReference>
<dbReference type="Proteomes" id="UP000094296">
    <property type="component" value="Unassembled WGS sequence"/>
</dbReference>
<keyword evidence="11" id="KW-0328">Glycosyltransferase</keyword>
<feature type="binding site" evidence="9">
    <location>
        <position position="268"/>
    </location>
    <ligand>
        <name>L-histidine</name>
        <dbReference type="ChEBI" id="CHEBI:57595"/>
    </ligand>
</feature>
<comment type="caution">
    <text evidence="11">The sequence shown here is derived from an EMBL/GenBank/DDBJ whole genome shotgun (WGS) entry which is preliminary data.</text>
</comment>
<dbReference type="InterPro" id="IPR004516">
    <property type="entry name" value="HisRS/HisZ"/>
</dbReference>
<dbReference type="GO" id="GO:0000105">
    <property type="term" value="P:L-histidine biosynthetic process"/>
    <property type="evidence" value="ECO:0007669"/>
    <property type="project" value="UniProtKB-UniRule"/>
</dbReference>
<keyword evidence="8" id="KW-0028">Amino-acid biosynthesis</keyword>
<sequence>MAKPLVFEKPLGVRDYLPGEVRWKKEVERRIGSCLELWGYQEIITPALEYFDTIGGCSNILQHRLYKLIDRNGKTLVLRPDMTTPIARVVASLLKDEPLPMRLCYNTSIYRMQEKDAGKDAEFFQSGVELIGSDEPYADAEVVALAAEALKAAGLDNFKIAIGETSFLDSFLNEKAPAYVSELKQILIKQDYVGWSEYVKSLSIDEETRKSLLTLPKLQGDRSMIAKARTLVKNEKAINALIYLDQVWDILENYDVSKYMHIDFTTLRGQDYYTGMIFEVYAPPVGFPICGGGRYNDLISEFGRKAPAVGFGIWVERLIEALSMEDQASDTYLLLFNQEQQAELQAAIEQAKLWRQQGYKVEVIGCAKADLASVMEARKQNLHYAEVWDYDTWSVKSPASLKGEQ</sequence>
<feature type="binding site" evidence="9">
    <location>
        <position position="111"/>
    </location>
    <ligand>
        <name>L-histidine</name>
        <dbReference type="ChEBI" id="CHEBI:57595"/>
    </ligand>
</feature>
<evidence type="ECO:0000256" key="5">
    <source>
        <dbReference type="ARBA" id="ARBA00020397"/>
    </source>
</evidence>